<dbReference type="InterPro" id="IPR032869">
    <property type="entry name" value="WHH_dom_containing"/>
</dbReference>
<dbReference type="Pfam" id="PF14414">
    <property type="entry name" value="WHH"/>
    <property type="match status" value="1"/>
</dbReference>
<dbReference type="AlphaFoldDB" id="A0A246IWA7"/>
<dbReference type="CDD" id="cd20745">
    <property type="entry name" value="FIX_RhsA_AHH_HNH-like"/>
    <property type="match status" value="1"/>
</dbReference>
<keyword evidence="3" id="KW-1185">Reference proteome</keyword>
<protein>
    <submittedName>
        <fullName evidence="2">Uncharacterized protein</fullName>
    </submittedName>
</protein>
<evidence type="ECO:0000313" key="2">
    <source>
        <dbReference type="EMBL" id="OWQ84464.1"/>
    </source>
</evidence>
<dbReference type="EMBL" id="NIOF01000016">
    <property type="protein sequence ID" value="OWQ84464.1"/>
    <property type="molecule type" value="Genomic_DNA"/>
</dbReference>
<evidence type="ECO:0000313" key="3">
    <source>
        <dbReference type="Proteomes" id="UP000197468"/>
    </source>
</evidence>
<organism evidence="2 3">
    <name type="scientific">Roseateles aquatilis</name>
    <dbReference type="NCBI Taxonomy" id="431061"/>
    <lineage>
        <taxon>Bacteria</taxon>
        <taxon>Pseudomonadati</taxon>
        <taxon>Pseudomonadota</taxon>
        <taxon>Betaproteobacteria</taxon>
        <taxon>Burkholderiales</taxon>
        <taxon>Sphaerotilaceae</taxon>
        <taxon>Roseateles</taxon>
    </lineage>
</organism>
<proteinExistence type="predicted"/>
<comment type="caution">
    <text evidence="2">The sequence shown here is derived from an EMBL/GenBank/DDBJ whole genome shotgun (WGS) entry which is preliminary data.</text>
</comment>
<dbReference type="Proteomes" id="UP000197468">
    <property type="component" value="Unassembled WGS sequence"/>
</dbReference>
<feature type="region of interest" description="Disordered" evidence="1">
    <location>
        <begin position="138"/>
        <end position="169"/>
    </location>
</feature>
<evidence type="ECO:0000256" key="1">
    <source>
        <dbReference type="SAM" id="MobiDB-lite"/>
    </source>
</evidence>
<name>A0A246IWA7_9BURK</name>
<gene>
    <name evidence="2" type="ORF">CDN99_24555</name>
</gene>
<sequence>MGQELGQLNNAGEAAKLESQLQKLTSSKEWEIAQGAVDAAGIVDPTPVSDGISAVMSVAKGDWIGAGLSAVSMIPYLGDAVAKTAKGARAIKKLKELTEAIAGTLKKLDAVKLANKKLAAKRVRDARKKAEDACAGCKPHEKYGVDGVPQNKPPKQEWKEGTPGNGTFVRQTAEGELKVPYKEGYPDYSKATLNGQPVVKGSVEIPSMNGSQGPQGADFKAAREAMREKTGNPHWPGNSMTDPMRNDTLPPNHTWHHKEDGVTMELIPQAAHQGVSHTGGASIVKDPRF</sequence>
<accession>A0A246IWA7</accession>
<reference evidence="2 3" key="1">
    <citation type="journal article" date="2008" name="Int. J. Syst. Evol. Microbiol.">
        <title>Description of Roseateles aquatilis sp. nov. and Roseateles terrae sp. nov., in the class Betaproteobacteria, and emended description of the genus Roseateles.</title>
        <authorList>
            <person name="Gomila M."/>
            <person name="Bowien B."/>
            <person name="Falsen E."/>
            <person name="Moore E.R."/>
            <person name="Lalucat J."/>
        </authorList>
    </citation>
    <scope>NUCLEOTIDE SEQUENCE [LARGE SCALE GENOMIC DNA]</scope>
    <source>
        <strain evidence="2 3">CCUG 48205</strain>
    </source>
</reference>